<gene>
    <name evidence="2" type="ORF">SAMN06297382_1856</name>
</gene>
<reference evidence="2 3" key="1">
    <citation type="submission" date="2017-07" db="EMBL/GenBank/DDBJ databases">
        <authorList>
            <person name="Sun Z.S."/>
            <person name="Albrecht U."/>
            <person name="Echele G."/>
            <person name="Lee C.C."/>
        </authorList>
    </citation>
    <scope>NUCLEOTIDE SEQUENCE [LARGE SCALE GENOMIC DNA]</scope>
    <source>
        <strain evidence="2 3">CGMCC 1.12710</strain>
    </source>
</reference>
<sequence length="124" mass="13120">MVSYRGMFIPIALIALMASACQSNGEGEGEPAALAAADAETMARAKAALAEAMGVAKVELGPGDPTKMSTLAVLPPRPTAHEDRSLARPTVFDIVLKDGRCFAVRRETGEAYELKDVSCRALRE</sequence>
<dbReference type="AlphaFoldDB" id="A0A239PTA0"/>
<evidence type="ECO:0000313" key="3">
    <source>
        <dbReference type="Proteomes" id="UP000198346"/>
    </source>
</evidence>
<dbReference type="Proteomes" id="UP000198346">
    <property type="component" value="Unassembled WGS sequence"/>
</dbReference>
<dbReference type="OrthoDB" id="7173676at2"/>
<accession>A0A239PTA0</accession>
<organism evidence="2 3">
    <name type="scientific">Amphiplicatus metriothermophilus</name>
    <dbReference type="NCBI Taxonomy" id="1519374"/>
    <lineage>
        <taxon>Bacteria</taxon>
        <taxon>Pseudomonadati</taxon>
        <taxon>Pseudomonadota</taxon>
        <taxon>Alphaproteobacteria</taxon>
        <taxon>Parvularculales</taxon>
        <taxon>Parvularculaceae</taxon>
        <taxon>Amphiplicatus</taxon>
    </lineage>
</organism>
<feature type="signal peptide" evidence="1">
    <location>
        <begin position="1"/>
        <end position="20"/>
    </location>
</feature>
<keyword evidence="3" id="KW-1185">Reference proteome</keyword>
<evidence type="ECO:0008006" key="4">
    <source>
        <dbReference type="Google" id="ProtNLM"/>
    </source>
</evidence>
<evidence type="ECO:0000313" key="2">
    <source>
        <dbReference type="EMBL" id="SNT73519.1"/>
    </source>
</evidence>
<feature type="chain" id="PRO_5012692581" description="Lipoprotein" evidence="1">
    <location>
        <begin position="21"/>
        <end position="124"/>
    </location>
</feature>
<dbReference type="EMBL" id="FZQA01000003">
    <property type="protein sequence ID" value="SNT73519.1"/>
    <property type="molecule type" value="Genomic_DNA"/>
</dbReference>
<dbReference type="PROSITE" id="PS51257">
    <property type="entry name" value="PROKAR_LIPOPROTEIN"/>
    <property type="match status" value="1"/>
</dbReference>
<keyword evidence="1" id="KW-0732">Signal</keyword>
<protein>
    <recommendedName>
        <fullName evidence="4">Lipoprotein</fullName>
    </recommendedName>
</protein>
<name>A0A239PTA0_9PROT</name>
<proteinExistence type="predicted"/>
<dbReference type="RefSeq" id="WP_089412313.1">
    <property type="nucleotide sequence ID" value="NZ_FZQA01000003.1"/>
</dbReference>
<evidence type="ECO:0000256" key="1">
    <source>
        <dbReference type="SAM" id="SignalP"/>
    </source>
</evidence>